<proteinExistence type="predicted"/>
<dbReference type="AlphaFoldDB" id="A0A375A9R2"/>
<keyword evidence="2" id="KW-1185">Reference proteome</keyword>
<organism evidence="1 2">
    <name type="scientific">Dickeya aquatica</name>
    <dbReference type="NCBI Taxonomy" id="1401087"/>
    <lineage>
        <taxon>Bacteria</taxon>
        <taxon>Pseudomonadati</taxon>
        <taxon>Pseudomonadota</taxon>
        <taxon>Gammaproteobacteria</taxon>
        <taxon>Enterobacterales</taxon>
        <taxon>Pectobacteriaceae</taxon>
        <taxon>Dickeya</taxon>
    </lineage>
</organism>
<name>A0A375A9R2_9GAMM</name>
<dbReference type="RefSeq" id="WP_067487257.1">
    <property type="nucleotide sequence ID" value="NZ_LT615367.1"/>
</dbReference>
<gene>
    <name evidence="1" type="ORF">DAQ1742_01714</name>
</gene>
<evidence type="ECO:0000313" key="1">
    <source>
        <dbReference type="EMBL" id="SLM62656.1"/>
    </source>
</evidence>
<protein>
    <submittedName>
        <fullName evidence="1">Uncharacterized protein</fullName>
    </submittedName>
</protein>
<accession>A0A375A9R2</accession>
<dbReference type="Proteomes" id="UP000294820">
    <property type="component" value="Chromosome 1"/>
</dbReference>
<sequence>MPIVSSCQYWDNGAYRVYSLSDGSRINERPALPGKSRWEYFDARGSRIYKPTIQREMKRAVEKHKKLWKVS</sequence>
<dbReference type="KEGG" id="daq:DAQ1742_01714"/>
<evidence type="ECO:0000313" key="2">
    <source>
        <dbReference type="Proteomes" id="UP000294820"/>
    </source>
</evidence>
<dbReference type="EMBL" id="LT615367">
    <property type="protein sequence ID" value="SLM62656.1"/>
    <property type="molecule type" value="Genomic_DNA"/>
</dbReference>
<reference evidence="1 2" key="1">
    <citation type="submission" date="2016-09" db="EMBL/GenBank/DDBJ databases">
        <authorList>
            <person name="Reverchon S."/>
            <person name="Nasser W."/>
            <person name="Leonard S."/>
            <person name="Brochier C."/>
            <person name="Duprey A."/>
        </authorList>
    </citation>
    <scope>NUCLEOTIDE SEQUENCE [LARGE SCALE GENOMIC DNA]</scope>
    <source>
        <strain evidence="1 2">174/2</strain>
    </source>
</reference>